<dbReference type="InterPro" id="IPR036259">
    <property type="entry name" value="MFS_trans_sf"/>
</dbReference>
<feature type="transmembrane region" description="Helical" evidence="7">
    <location>
        <begin position="236"/>
        <end position="262"/>
    </location>
</feature>
<dbReference type="PROSITE" id="PS50850">
    <property type="entry name" value="MFS"/>
    <property type="match status" value="1"/>
</dbReference>
<keyword evidence="10" id="KW-1185">Reference proteome</keyword>
<dbReference type="InterPro" id="IPR050189">
    <property type="entry name" value="MFS_Efflux_Transporters"/>
</dbReference>
<feature type="transmembrane region" description="Helical" evidence="7">
    <location>
        <begin position="107"/>
        <end position="130"/>
    </location>
</feature>
<keyword evidence="5 7" id="KW-0472">Membrane</keyword>
<evidence type="ECO:0000313" key="9">
    <source>
        <dbReference type="EMBL" id="MDR6836114.1"/>
    </source>
</evidence>
<sequence>MSSSSSAPQPKLRSTPAAASAPAPTPTANSGRPPNRVLWAMLLTLLSGFALSQAFRTTTAILAQGLTAEFGLSPGSLGAFAGLFGLSFGVAQLLMGVGLDLWGLRRTVLTAFPLAIGGAALSATAPGYAWLMVGQLMIGVGCSPAFLACTLFIARHFPADRFAYLSGVAMGVGGLGLLFTGTPLAWLVQHGGGWRTGYAVLAVLSALSWLLIWLRVHEPAPLVPPPAQRESWGQALLGFGQLLTVPHTWGILLLGMSGYAAFLSLRGLWLAPLLMDRYHLTLVDSGNVALGLSLIALFAPGLAGRLDPGIGRRRWWIGNASLLMAGLFALLAFLRVHPAASVVLILLMGLLSGYGVLQYADVRASYPPSLTGRALSAYTMAMFLGVALMQWFTGIVATGAQRLGWDAHTAVMLAIAAWLALASTAFRFLPVSPLVSSQTPEPK</sequence>
<keyword evidence="3 7" id="KW-0812">Transmembrane</keyword>
<dbReference type="InterPro" id="IPR020846">
    <property type="entry name" value="MFS_dom"/>
</dbReference>
<feature type="transmembrane region" description="Helical" evidence="7">
    <location>
        <begin position="339"/>
        <end position="357"/>
    </location>
</feature>
<feature type="transmembrane region" description="Helical" evidence="7">
    <location>
        <begin position="75"/>
        <end position="95"/>
    </location>
</feature>
<dbReference type="Gene3D" id="1.20.1250.20">
    <property type="entry name" value="MFS general substrate transporter like domains"/>
    <property type="match status" value="1"/>
</dbReference>
<feature type="transmembrane region" description="Helical" evidence="7">
    <location>
        <begin position="162"/>
        <end position="186"/>
    </location>
</feature>
<feature type="transmembrane region" description="Helical" evidence="7">
    <location>
        <begin position="315"/>
        <end position="333"/>
    </location>
</feature>
<dbReference type="SUPFAM" id="SSF103473">
    <property type="entry name" value="MFS general substrate transporter"/>
    <property type="match status" value="1"/>
</dbReference>
<dbReference type="Pfam" id="PF07690">
    <property type="entry name" value="MFS_1"/>
    <property type="match status" value="1"/>
</dbReference>
<evidence type="ECO:0000256" key="3">
    <source>
        <dbReference type="ARBA" id="ARBA00022692"/>
    </source>
</evidence>
<comment type="subcellular location">
    <subcellularLocation>
        <location evidence="1">Cell membrane</location>
        <topology evidence="1">Multi-pass membrane protein</topology>
    </subcellularLocation>
</comment>
<proteinExistence type="predicted"/>
<evidence type="ECO:0000256" key="7">
    <source>
        <dbReference type="SAM" id="Phobius"/>
    </source>
</evidence>
<keyword evidence="2" id="KW-1003">Cell membrane</keyword>
<organism evidence="9 10">
    <name type="scientific">Acidovorax delafieldii</name>
    <name type="common">Pseudomonas delafieldii</name>
    <dbReference type="NCBI Taxonomy" id="47920"/>
    <lineage>
        <taxon>Bacteria</taxon>
        <taxon>Pseudomonadati</taxon>
        <taxon>Pseudomonadota</taxon>
        <taxon>Betaproteobacteria</taxon>
        <taxon>Burkholderiales</taxon>
        <taxon>Comamonadaceae</taxon>
        <taxon>Acidovorax</taxon>
    </lineage>
</organism>
<feature type="transmembrane region" description="Helical" evidence="7">
    <location>
        <begin position="409"/>
        <end position="429"/>
    </location>
</feature>
<feature type="domain" description="Major facilitator superfamily (MFS) profile" evidence="8">
    <location>
        <begin position="36"/>
        <end position="435"/>
    </location>
</feature>
<dbReference type="CDD" id="cd06174">
    <property type="entry name" value="MFS"/>
    <property type="match status" value="1"/>
</dbReference>
<dbReference type="PANTHER" id="PTHR43124:SF3">
    <property type="entry name" value="CHLORAMPHENICOL EFFLUX PUMP RV0191"/>
    <property type="match status" value="1"/>
</dbReference>
<dbReference type="RefSeq" id="WP_404976482.1">
    <property type="nucleotide sequence ID" value="NZ_JAVDTL010000001.1"/>
</dbReference>
<evidence type="ECO:0000259" key="8">
    <source>
        <dbReference type="PROSITE" id="PS50850"/>
    </source>
</evidence>
<evidence type="ECO:0000256" key="2">
    <source>
        <dbReference type="ARBA" id="ARBA00022475"/>
    </source>
</evidence>
<comment type="caution">
    <text evidence="9">The sequence shown here is derived from an EMBL/GenBank/DDBJ whole genome shotgun (WGS) entry which is preliminary data.</text>
</comment>
<dbReference type="PANTHER" id="PTHR43124">
    <property type="entry name" value="PURINE EFFLUX PUMP PBUE"/>
    <property type="match status" value="1"/>
</dbReference>
<dbReference type="Proteomes" id="UP001249076">
    <property type="component" value="Unassembled WGS sequence"/>
</dbReference>
<feature type="region of interest" description="Disordered" evidence="6">
    <location>
        <begin position="1"/>
        <end position="32"/>
    </location>
</feature>
<accession>A0ABU1RBJ1</accession>
<evidence type="ECO:0000256" key="1">
    <source>
        <dbReference type="ARBA" id="ARBA00004651"/>
    </source>
</evidence>
<evidence type="ECO:0000256" key="4">
    <source>
        <dbReference type="ARBA" id="ARBA00022989"/>
    </source>
</evidence>
<evidence type="ECO:0000256" key="6">
    <source>
        <dbReference type="SAM" id="MobiDB-lite"/>
    </source>
</evidence>
<protein>
    <submittedName>
        <fullName evidence="9">MFS family permease</fullName>
    </submittedName>
</protein>
<feature type="transmembrane region" description="Helical" evidence="7">
    <location>
        <begin position="377"/>
        <end position="397"/>
    </location>
</feature>
<evidence type="ECO:0000256" key="5">
    <source>
        <dbReference type="ARBA" id="ARBA00023136"/>
    </source>
</evidence>
<feature type="transmembrane region" description="Helical" evidence="7">
    <location>
        <begin position="37"/>
        <end position="55"/>
    </location>
</feature>
<feature type="transmembrane region" description="Helical" evidence="7">
    <location>
        <begin position="136"/>
        <end position="155"/>
    </location>
</feature>
<dbReference type="EMBL" id="JAVDTS010000001">
    <property type="protein sequence ID" value="MDR6836114.1"/>
    <property type="molecule type" value="Genomic_DNA"/>
</dbReference>
<gene>
    <name evidence="9" type="ORF">J2W93_000935</name>
</gene>
<feature type="compositionally biased region" description="Low complexity" evidence="6">
    <location>
        <begin position="14"/>
        <end position="28"/>
    </location>
</feature>
<dbReference type="InterPro" id="IPR011701">
    <property type="entry name" value="MFS"/>
</dbReference>
<name>A0ABU1RBJ1_ACIDE</name>
<keyword evidence="4 7" id="KW-1133">Transmembrane helix</keyword>
<feature type="transmembrane region" description="Helical" evidence="7">
    <location>
        <begin position="282"/>
        <end position="303"/>
    </location>
</feature>
<reference evidence="9 10" key="1">
    <citation type="submission" date="2023-07" db="EMBL/GenBank/DDBJ databases">
        <title>Sorghum-associated microbial communities from plants grown in Nebraska, USA.</title>
        <authorList>
            <person name="Schachtman D."/>
        </authorList>
    </citation>
    <scope>NUCLEOTIDE SEQUENCE [LARGE SCALE GENOMIC DNA]</scope>
    <source>
        <strain evidence="9 10">BE105</strain>
    </source>
</reference>
<evidence type="ECO:0000313" key="10">
    <source>
        <dbReference type="Proteomes" id="UP001249076"/>
    </source>
</evidence>
<feature type="transmembrane region" description="Helical" evidence="7">
    <location>
        <begin position="198"/>
        <end position="216"/>
    </location>
</feature>